<protein>
    <recommendedName>
        <fullName evidence="3">DDE Tnp4 domain-containing protein</fullName>
    </recommendedName>
</protein>
<evidence type="ECO:0000256" key="2">
    <source>
        <dbReference type="ARBA" id="ARBA00022723"/>
    </source>
</evidence>
<dbReference type="EnsemblMetazoa" id="AALFPA23_008442.R11396">
    <property type="protein sequence ID" value="AALFPA23_008442.P11396"/>
    <property type="gene ID" value="AALFPA23_008442"/>
</dbReference>
<comment type="cofactor">
    <cofactor evidence="1">
        <name>a divalent metal cation</name>
        <dbReference type="ChEBI" id="CHEBI:60240"/>
    </cofactor>
</comment>
<evidence type="ECO:0000256" key="1">
    <source>
        <dbReference type="ARBA" id="ARBA00001968"/>
    </source>
</evidence>
<sequence>MENCKLRQENGVLRQKLADAELATRYTVSSLESDDKKCKYITGISSGIVLRQVFEALKDDLPMLEPEHREKLFVLALRKIRLNEPFHTLGLLYGMHPSLVSDKIFHVIHCIYPFLAGLVRWPPREVLKKHMPHAFRQKYNDRVTVILDCFEVPIETPRAEEMVANANVYSFYKHHKTIKVLAGVTPDGCYSFISEAFGGRTSDKQITSMSGFLDLLEEGDFVLADRGFLIEDLLRQKNASISIPAFKKTNRQLQPLDACDSKEISALRIHVERMIGSLRQKMLILTDIIPITLLERWNSGTPALDQIIKIAAGIVNLCPSIVPQ</sequence>
<dbReference type="InterPro" id="IPR027806">
    <property type="entry name" value="HARBI1_dom"/>
</dbReference>
<reference evidence="4" key="2">
    <citation type="submission" date="2025-05" db="UniProtKB">
        <authorList>
            <consortium name="EnsemblMetazoa"/>
        </authorList>
    </citation>
    <scope>IDENTIFICATION</scope>
    <source>
        <strain evidence="4">Foshan</strain>
    </source>
</reference>
<evidence type="ECO:0000313" key="4">
    <source>
        <dbReference type="EnsemblMetazoa" id="AALFPA23_008442.P11396"/>
    </source>
</evidence>
<reference evidence="5" key="1">
    <citation type="journal article" date="2015" name="Proc. Natl. Acad. Sci. U.S.A.">
        <title>Genome sequence of the Asian Tiger mosquito, Aedes albopictus, reveals insights into its biology, genetics, and evolution.</title>
        <authorList>
            <person name="Chen X.G."/>
            <person name="Jiang X."/>
            <person name="Gu J."/>
            <person name="Xu M."/>
            <person name="Wu Y."/>
            <person name="Deng Y."/>
            <person name="Zhang C."/>
            <person name="Bonizzoni M."/>
            <person name="Dermauw W."/>
            <person name="Vontas J."/>
            <person name="Armbruster P."/>
            <person name="Huang X."/>
            <person name="Yang Y."/>
            <person name="Zhang H."/>
            <person name="He W."/>
            <person name="Peng H."/>
            <person name="Liu Y."/>
            <person name="Wu K."/>
            <person name="Chen J."/>
            <person name="Lirakis M."/>
            <person name="Topalis P."/>
            <person name="Van Leeuwen T."/>
            <person name="Hall A.B."/>
            <person name="Jiang X."/>
            <person name="Thorpe C."/>
            <person name="Mueller R.L."/>
            <person name="Sun C."/>
            <person name="Waterhouse R.M."/>
            <person name="Yan G."/>
            <person name="Tu Z.J."/>
            <person name="Fang X."/>
            <person name="James A.A."/>
        </authorList>
    </citation>
    <scope>NUCLEOTIDE SEQUENCE [LARGE SCALE GENOMIC DNA]</scope>
    <source>
        <strain evidence="5">Foshan</strain>
    </source>
</reference>
<keyword evidence="2" id="KW-0479">Metal-binding</keyword>
<feature type="domain" description="DDE Tnp4" evidence="3">
    <location>
        <begin position="147"/>
        <end position="316"/>
    </location>
</feature>
<name>A0ABM1YEI9_AEDAL</name>
<dbReference type="PANTHER" id="PTHR23080">
    <property type="entry name" value="THAP DOMAIN PROTEIN"/>
    <property type="match status" value="1"/>
</dbReference>
<accession>A0ABM1YEI9</accession>
<keyword evidence="5" id="KW-1185">Reference proteome</keyword>
<evidence type="ECO:0000313" key="5">
    <source>
        <dbReference type="Proteomes" id="UP000069940"/>
    </source>
</evidence>
<proteinExistence type="predicted"/>
<dbReference type="Proteomes" id="UP000069940">
    <property type="component" value="Unassembled WGS sequence"/>
</dbReference>
<dbReference type="GeneID" id="134284965"/>
<evidence type="ECO:0000259" key="3">
    <source>
        <dbReference type="Pfam" id="PF13359"/>
    </source>
</evidence>
<dbReference type="Pfam" id="PF13359">
    <property type="entry name" value="DDE_Tnp_4"/>
    <property type="match status" value="1"/>
</dbReference>
<dbReference type="RefSeq" id="XP_062700615.1">
    <property type="nucleotide sequence ID" value="XM_062844631.1"/>
</dbReference>
<organism evidence="4 5">
    <name type="scientific">Aedes albopictus</name>
    <name type="common">Asian tiger mosquito</name>
    <name type="synonym">Stegomyia albopicta</name>
    <dbReference type="NCBI Taxonomy" id="7160"/>
    <lineage>
        <taxon>Eukaryota</taxon>
        <taxon>Metazoa</taxon>
        <taxon>Ecdysozoa</taxon>
        <taxon>Arthropoda</taxon>
        <taxon>Hexapoda</taxon>
        <taxon>Insecta</taxon>
        <taxon>Pterygota</taxon>
        <taxon>Neoptera</taxon>
        <taxon>Endopterygota</taxon>
        <taxon>Diptera</taxon>
        <taxon>Nematocera</taxon>
        <taxon>Culicoidea</taxon>
        <taxon>Culicidae</taxon>
        <taxon>Culicinae</taxon>
        <taxon>Aedini</taxon>
        <taxon>Aedes</taxon>
        <taxon>Stegomyia</taxon>
    </lineage>
</organism>